<dbReference type="GO" id="GO:0006641">
    <property type="term" value="P:triglyceride metabolic process"/>
    <property type="evidence" value="ECO:0007669"/>
    <property type="project" value="UniProtKB-ARBA"/>
</dbReference>
<evidence type="ECO:0000313" key="10">
    <source>
        <dbReference type="Proteomes" id="UP000663861"/>
    </source>
</evidence>
<comment type="caution">
    <text evidence="5">Lacks conserved residue(s) required for the propagation of feature annotation.</text>
</comment>
<keyword evidence="6" id="KW-0472">Membrane</keyword>
<feature type="compositionally biased region" description="Low complexity" evidence="7">
    <location>
        <begin position="823"/>
        <end position="839"/>
    </location>
</feature>
<dbReference type="GO" id="GO:0016020">
    <property type="term" value="C:membrane"/>
    <property type="evidence" value="ECO:0007669"/>
    <property type="project" value="UniProtKB-SubCell"/>
</dbReference>
<dbReference type="PROSITE" id="PS51635">
    <property type="entry name" value="PNPLA"/>
    <property type="match status" value="1"/>
</dbReference>
<evidence type="ECO:0000259" key="8">
    <source>
        <dbReference type="PROSITE" id="PS51635"/>
    </source>
</evidence>
<comment type="similarity">
    <text evidence="1 6">Belongs to the PLPL family.</text>
</comment>
<dbReference type="Pfam" id="PF01734">
    <property type="entry name" value="Patatin"/>
    <property type="match status" value="1"/>
</dbReference>
<keyword evidence="4 5" id="KW-0443">Lipid metabolism</keyword>
<dbReference type="Pfam" id="PF11815">
    <property type="entry name" value="DUF3336"/>
    <property type="match status" value="2"/>
</dbReference>
<dbReference type="Gene3D" id="3.40.1090.10">
    <property type="entry name" value="Cytosolic phospholipase A2 catalytic domain"/>
    <property type="match status" value="2"/>
</dbReference>
<evidence type="ECO:0000256" key="4">
    <source>
        <dbReference type="ARBA" id="ARBA00023098"/>
    </source>
</evidence>
<dbReference type="InterPro" id="IPR016035">
    <property type="entry name" value="Acyl_Trfase/lysoPLipase"/>
</dbReference>
<feature type="domain" description="PNPLA" evidence="8">
    <location>
        <begin position="309"/>
        <end position="515"/>
    </location>
</feature>
<dbReference type="EC" id="3.1.1.-" evidence="6"/>
<keyword evidence="6" id="KW-0812">Transmembrane</keyword>
<keyword evidence="2 5" id="KW-0378">Hydrolase</keyword>
<dbReference type="GO" id="GO:0004806">
    <property type="term" value="F:triacylglycerol lipase activity"/>
    <property type="evidence" value="ECO:0007669"/>
    <property type="project" value="InterPro"/>
</dbReference>
<evidence type="ECO:0000256" key="3">
    <source>
        <dbReference type="ARBA" id="ARBA00022963"/>
    </source>
</evidence>
<evidence type="ECO:0000256" key="2">
    <source>
        <dbReference type="ARBA" id="ARBA00022801"/>
    </source>
</evidence>
<dbReference type="InterPro" id="IPR002641">
    <property type="entry name" value="PNPLA_dom"/>
</dbReference>
<evidence type="ECO:0000256" key="6">
    <source>
        <dbReference type="RuleBase" id="RU362055"/>
    </source>
</evidence>
<gene>
    <name evidence="9" type="ORF">RDB_LOCUS69223</name>
</gene>
<evidence type="ECO:0000313" key="9">
    <source>
        <dbReference type="EMBL" id="CAE6461576.1"/>
    </source>
</evidence>
<dbReference type="Proteomes" id="UP000663861">
    <property type="component" value="Unassembled WGS sequence"/>
</dbReference>
<dbReference type="InterPro" id="IPR021771">
    <property type="entry name" value="Triacylglycerol_lipase_N"/>
</dbReference>
<evidence type="ECO:0000256" key="5">
    <source>
        <dbReference type="PROSITE-ProRule" id="PRU01161"/>
    </source>
</evidence>
<name>A0A8H3BP36_9AGAM</name>
<comment type="subcellular location">
    <subcellularLocation>
        <location evidence="6">Membrane</location>
        <topology evidence="6">Single-pass membrane protein</topology>
    </subcellularLocation>
</comment>
<accession>A0A8H3BP36</accession>
<proteinExistence type="inferred from homology"/>
<dbReference type="SUPFAM" id="SSF52151">
    <property type="entry name" value="FabD/lysophospholipase-like"/>
    <property type="match status" value="1"/>
</dbReference>
<feature type="transmembrane region" description="Helical" evidence="6">
    <location>
        <begin position="94"/>
        <end position="117"/>
    </location>
</feature>
<dbReference type="EMBL" id="CAJMWY010001207">
    <property type="protein sequence ID" value="CAE6461576.1"/>
    <property type="molecule type" value="Genomic_DNA"/>
</dbReference>
<feature type="active site" description="Proton acceptor" evidence="5">
    <location>
        <position position="502"/>
    </location>
</feature>
<feature type="region of interest" description="Disordered" evidence="7">
    <location>
        <begin position="773"/>
        <end position="879"/>
    </location>
</feature>
<dbReference type="PANTHER" id="PTHR14226:SF66">
    <property type="entry name" value="TRIACYLGLYCEROL LIPASE PTL2"/>
    <property type="match status" value="1"/>
</dbReference>
<keyword evidence="6" id="KW-1133">Transmembrane helix</keyword>
<dbReference type="InterPro" id="IPR050301">
    <property type="entry name" value="NTE"/>
</dbReference>
<sequence length="879" mass="99682">MTSSDEDSFLDTELRRDYINEDHILAFAKALEADDLTTLQDDSSPSIPGTPRPTHAERIRKVSALSDFAPINQRVKRRRRGLLPPRRRELLYHIVRWPLLGLLFLVIFFEFYAYVWIRQCVNALEWLLAWRGKKGKLRANLRQARTYEEWKEAARVMDEYLGFEEWKQVDEDPYYDWTLVKKVYRSLRSFRAKDDARGVMGVLEVCIRANFAGIESTRIYSEVGRSFRAKDDARGVMGVLEVCIRANFAGIESTRIYSETFLGTKNLIESYLDEVTAALAYIRETPQLSPEEKRRFFRSANKNLGASALCLSGGASFGYYHFGVVRAFLDAGLLPRVVAGTSAGGLVAALVCTRTDDELKELLVPKLAERITACEDPFRVWWRRFRVTGARFDTPQWARKACMLVYSWACWFTRGSLTFREAYQRTGRVLNISVIPFDQHSPTKLLNHLTAPDCLIWSAIIASAAVPGILNPVVLMQKTKSGAIVPWNYGSRFKDGSLRFKDGSLRVDIPLQSLNLLFNVNHPIVSQVNPHVHLFFFAPRGSAGKPVAHRKGKGWRGGFLLSAAEQYLKLELTKNFKVIRDLELLPRLLGQDWSGVFTQKFEGSVTIWPRTRLTDWLNILSDPDEAELERMMSVGKRVSWPKLHLIENRTRLEREIYKGRKAFRQTPIRPSAPDVDLGADAGPSTNEVLSPPANQNKKFDLREFAGGTMAGMQAKNKLLDLDGDQDGTDEQLPVDSEAERGFATGSQKFFKRSHQHHHFTRDVSAQLRAHENGILLQPPPKGGRRSPSPSLRQRHHDSPPLRAPSPRPAHQRSPSFMERLRKSPLSALSSLRSRSPAARNTVRDDDGWSESTSSSEEEEWVGGASPANFRKTADLDEDL</sequence>
<dbReference type="AlphaFoldDB" id="A0A8H3BP36"/>
<evidence type="ECO:0000256" key="1">
    <source>
        <dbReference type="ARBA" id="ARBA00006104"/>
    </source>
</evidence>
<organism evidence="9 10">
    <name type="scientific">Rhizoctonia solani</name>
    <dbReference type="NCBI Taxonomy" id="456999"/>
    <lineage>
        <taxon>Eukaryota</taxon>
        <taxon>Fungi</taxon>
        <taxon>Dikarya</taxon>
        <taxon>Basidiomycota</taxon>
        <taxon>Agaricomycotina</taxon>
        <taxon>Agaricomycetes</taxon>
        <taxon>Cantharellales</taxon>
        <taxon>Ceratobasidiaceae</taxon>
        <taxon>Rhizoctonia</taxon>
    </lineage>
</organism>
<protein>
    <recommendedName>
        <fullName evidence="6">Patatin-like phospholipase domain-containing protein</fullName>
        <ecNumber evidence="6">3.1.1.-</ecNumber>
    </recommendedName>
</protein>
<reference evidence="9" key="1">
    <citation type="submission" date="2021-01" db="EMBL/GenBank/DDBJ databases">
        <authorList>
            <person name="Kaushik A."/>
        </authorList>
    </citation>
    <scope>NUCLEOTIDE SEQUENCE</scope>
    <source>
        <strain evidence="9">AG4-RS23</strain>
    </source>
</reference>
<evidence type="ECO:0000256" key="7">
    <source>
        <dbReference type="SAM" id="MobiDB-lite"/>
    </source>
</evidence>
<keyword evidence="3 5" id="KW-0442">Lipid degradation</keyword>
<comment type="function">
    <text evidence="6">Lipid hydrolase.</text>
</comment>
<comment type="caution">
    <text evidence="9">The sequence shown here is derived from an EMBL/GenBank/DDBJ whole genome shotgun (WGS) entry which is preliminary data.</text>
</comment>
<feature type="short sequence motif" description="GXSXG" evidence="5">
    <location>
        <begin position="340"/>
        <end position="344"/>
    </location>
</feature>
<dbReference type="GO" id="GO:0016042">
    <property type="term" value="P:lipid catabolic process"/>
    <property type="evidence" value="ECO:0007669"/>
    <property type="project" value="UniProtKB-UniRule"/>
</dbReference>
<feature type="active site" description="Nucleophile" evidence="5">
    <location>
        <position position="342"/>
    </location>
</feature>
<dbReference type="PANTHER" id="PTHR14226">
    <property type="entry name" value="NEUROPATHY TARGET ESTERASE/SWISS CHEESE D.MELANOGASTER"/>
    <property type="match status" value="1"/>
</dbReference>
<dbReference type="CDD" id="cd07232">
    <property type="entry name" value="Pat_PLPL"/>
    <property type="match status" value="1"/>
</dbReference>